<geneLocation type="plasmid" evidence="2">
    <name>unnamed5</name>
</geneLocation>
<dbReference type="Pfam" id="PF10073">
    <property type="entry name" value="GapR_DNA-bd"/>
    <property type="match status" value="1"/>
</dbReference>
<feature type="domain" description="GapR-like DNA-binding" evidence="1">
    <location>
        <begin position="49"/>
        <end position="109"/>
    </location>
</feature>
<dbReference type="GO" id="GO:0003677">
    <property type="term" value="F:DNA binding"/>
    <property type="evidence" value="ECO:0007669"/>
    <property type="project" value="InterPro"/>
</dbReference>
<evidence type="ECO:0000313" key="2">
    <source>
        <dbReference type="EMBL" id="ANY85519.1"/>
    </source>
</evidence>
<proteinExistence type="predicted"/>
<dbReference type="KEGG" id="moc:BB934_45715"/>
<name>A0A1B2EZU6_9HYPH</name>
<organism evidence="2">
    <name type="scientific">Microvirga ossetica</name>
    <dbReference type="NCBI Taxonomy" id="1882682"/>
    <lineage>
        <taxon>Bacteria</taxon>
        <taxon>Pseudomonadati</taxon>
        <taxon>Pseudomonadota</taxon>
        <taxon>Alphaproteobacteria</taxon>
        <taxon>Hyphomicrobiales</taxon>
        <taxon>Methylobacteriaceae</taxon>
        <taxon>Microvirga</taxon>
    </lineage>
</organism>
<dbReference type="OrthoDB" id="9966670at2"/>
<accession>A0A1B2EZU6</accession>
<reference evidence="2" key="1">
    <citation type="submission" date="2016-07" db="EMBL/GenBank/DDBJ databases">
        <title>Microvirga ossetica sp. nov. a new species of rhizobia isolated from root nodules of the legume species Vicia alpestris Steven originated from North Ossetia region in the Caucasus.</title>
        <authorList>
            <person name="Safronova V.I."/>
            <person name="Kuznetsova I.G."/>
            <person name="Sazanova A.L."/>
            <person name="Belimov A."/>
            <person name="Andronov E."/>
            <person name="Osledkin Y.S."/>
            <person name="Onishchuk O.P."/>
            <person name="Kurchak O.N."/>
            <person name="Shaposhnikov A.I."/>
            <person name="Willems A."/>
            <person name="Tikhonovich I.A."/>
        </authorList>
    </citation>
    <scope>NUCLEOTIDE SEQUENCE [LARGE SCALE GENOMIC DNA]</scope>
    <source>
        <strain evidence="2">V5/3M</strain>
        <plasmid evidence="2">unnamed5</plasmid>
    </source>
</reference>
<dbReference type="AlphaFoldDB" id="A0A1B2EZU6"/>
<protein>
    <recommendedName>
        <fullName evidence="1">GapR-like DNA-binding domain-containing protein</fullName>
    </recommendedName>
</protein>
<dbReference type="InterPro" id="IPR046367">
    <property type="entry name" value="GapR-like_DNA-bd"/>
</dbReference>
<gene>
    <name evidence="2" type="ORF">BB934_45715</name>
</gene>
<sequence length="116" mass="13092">MSSNQARHPAADFLQGYVDRLVDLWRERAKVSRDLKDARKANPAGVPALQKEIRSIDADIRKVRAEAAQQGFAVKAIEIVARESIETEAQRRKREELEIVVDLYRKALGLGGRKLV</sequence>
<keyword evidence="2" id="KW-0614">Plasmid</keyword>
<evidence type="ECO:0000259" key="1">
    <source>
        <dbReference type="Pfam" id="PF10073"/>
    </source>
</evidence>
<dbReference type="EMBL" id="CP016621">
    <property type="protein sequence ID" value="ANY85519.1"/>
    <property type="molecule type" value="Genomic_DNA"/>
</dbReference>
<dbReference type="RefSeq" id="WP_099516288.1">
    <property type="nucleotide sequence ID" value="NZ_CP016621.1"/>
</dbReference>